<accession>A0A9D2QJV1</accession>
<reference evidence="2" key="1">
    <citation type="journal article" date="2021" name="PeerJ">
        <title>Extensive microbial diversity within the chicken gut microbiome revealed by metagenomics and culture.</title>
        <authorList>
            <person name="Gilroy R."/>
            <person name="Ravi A."/>
            <person name="Getino M."/>
            <person name="Pursley I."/>
            <person name="Horton D.L."/>
            <person name="Alikhan N.F."/>
            <person name="Baker D."/>
            <person name="Gharbi K."/>
            <person name="Hall N."/>
            <person name="Watson M."/>
            <person name="Adriaenssens E.M."/>
            <person name="Foster-Nyarko E."/>
            <person name="Jarju S."/>
            <person name="Secka A."/>
            <person name="Antonio M."/>
            <person name="Oren A."/>
            <person name="Chaudhuri R.R."/>
            <person name="La Ragione R."/>
            <person name="Hildebrand F."/>
            <person name="Pallen M.J."/>
        </authorList>
    </citation>
    <scope>NUCLEOTIDE SEQUENCE</scope>
    <source>
        <strain evidence="2">ChiBcec1-1630</strain>
    </source>
</reference>
<keyword evidence="1" id="KW-1133">Transmembrane helix</keyword>
<proteinExistence type="predicted"/>
<dbReference type="EMBL" id="DWVS01000186">
    <property type="protein sequence ID" value="HJC87801.1"/>
    <property type="molecule type" value="Genomic_DNA"/>
</dbReference>
<reference evidence="2" key="2">
    <citation type="submission" date="2021-04" db="EMBL/GenBank/DDBJ databases">
        <authorList>
            <person name="Gilroy R."/>
        </authorList>
    </citation>
    <scope>NUCLEOTIDE SEQUENCE</scope>
    <source>
        <strain evidence="2">ChiBcec1-1630</strain>
    </source>
</reference>
<comment type="caution">
    <text evidence="2">The sequence shown here is derived from an EMBL/GenBank/DDBJ whole genome shotgun (WGS) entry which is preliminary data.</text>
</comment>
<protein>
    <submittedName>
        <fullName evidence="2">DUF2500 domain-containing protein</fullName>
    </submittedName>
</protein>
<evidence type="ECO:0000256" key="1">
    <source>
        <dbReference type="SAM" id="Phobius"/>
    </source>
</evidence>
<keyword evidence="1" id="KW-0472">Membrane</keyword>
<dbReference type="Proteomes" id="UP000823922">
    <property type="component" value="Unassembled WGS sequence"/>
</dbReference>
<evidence type="ECO:0000313" key="3">
    <source>
        <dbReference type="Proteomes" id="UP000823922"/>
    </source>
</evidence>
<organism evidence="2 3">
    <name type="scientific">Candidatus Eisenbergiella intestinigallinarum</name>
    <dbReference type="NCBI Taxonomy" id="2838549"/>
    <lineage>
        <taxon>Bacteria</taxon>
        <taxon>Bacillati</taxon>
        <taxon>Bacillota</taxon>
        <taxon>Clostridia</taxon>
        <taxon>Lachnospirales</taxon>
        <taxon>Lachnospiraceae</taxon>
        <taxon>Eisenbergiella</taxon>
    </lineage>
</organism>
<gene>
    <name evidence="2" type="ORF">H9926_07295</name>
</gene>
<keyword evidence="1" id="KW-0812">Transmembrane</keyword>
<feature type="transmembrane region" description="Helical" evidence="1">
    <location>
        <begin position="36"/>
        <end position="53"/>
    </location>
</feature>
<sequence length="138" mass="14957">MKKTVSLSTLLVVDVVAFAIVWLMPPVPAGVPVRRIFLVILAAAALFLIYRLGRSRTIQPHAKVAGIAPVSRINPAQYLTRNGMVCPGGDGRYRVTFLYGDDSKVELSLSARQAGALAVGMRGTLVFRDAVFLSFRPD</sequence>
<feature type="transmembrane region" description="Helical" evidence="1">
    <location>
        <begin position="7"/>
        <end position="24"/>
    </location>
</feature>
<evidence type="ECO:0000313" key="2">
    <source>
        <dbReference type="EMBL" id="HJC87801.1"/>
    </source>
</evidence>
<dbReference type="Gene3D" id="2.40.50.660">
    <property type="match status" value="1"/>
</dbReference>
<name>A0A9D2QJV1_9FIRM</name>
<dbReference type="AlphaFoldDB" id="A0A9D2QJV1"/>